<sequence length="141" mass="16043">MAIFPRRFVHNLKVAFGPHVTAPNTLNPVQLAIGIRGYWIQSRIFHIPDRYGFFSPGPARLQVHEGSLCIAMLMVLAAVAPAVVLLHGCMTLKDGYRPLWKDALIGFAPSALVFSGIWIWQCHSKQRAPDYEWEDWKMRKD</sequence>
<evidence type="ECO:0000256" key="1">
    <source>
        <dbReference type="SAM" id="Phobius"/>
    </source>
</evidence>
<evidence type="ECO:0000313" key="2">
    <source>
        <dbReference type="EMBL" id="KAL2066452.1"/>
    </source>
</evidence>
<keyword evidence="1" id="KW-1133">Transmembrane helix</keyword>
<gene>
    <name evidence="2" type="ORF">VTL71DRAFT_2523</name>
</gene>
<comment type="caution">
    <text evidence="2">The sequence shown here is derived from an EMBL/GenBank/DDBJ whole genome shotgun (WGS) entry which is preliminary data.</text>
</comment>
<evidence type="ECO:0000313" key="3">
    <source>
        <dbReference type="Proteomes" id="UP001595075"/>
    </source>
</evidence>
<proteinExistence type="predicted"/>
<feature type="transmembrane region" description="Helical" evidence="1">
    <location>
        <begin position="99"/>
        <end position="120"/>
    </location>
</feature>
<reference evidence="2 3" key="1">
    <citation type="journal article" date="2024" name="Commun. Biol.">
        <title>Comparative genomic analysis of thermophilic fungi reveals convergent evolutionary adaptations and gene losses.</title>
        <authorList>
            <person name="Steindorff A.S."/>
            <person name="Aguilar-Pontes M.V."/>
            <person name="Robinson A.J."/>
            <person name="Andreopoulos B."/>
            <person name="LaButti K."/>
            <person name="Kuo A."/>
            <person name="Mondo S."/>
            <person name="Riley R."/>
            <person name="Otillar R."/>
            <person name="Haridas S."/>
            <person name="Lipzen A."/>
            <person name="Grimwood J."/>
            <person name="Schmutz J."/>
            <person name="Clum A."/>
            <person name="Reid I.D."/>
            <person name="Moisan M.C."/>
            <person name="Butler G."/>
            <person name="Nguyen T.T.M."/>
            <person name="Dewar K."/>
            <person name="Conant G."/>
            <person name="Drula E."/>
            <person name="Henrissat B."/>
            <person name="Hansel C."/>
            <person name="Singer S."/>
            <person name="Hutchinson M.I."/>
            <person name="de Vries R.P."/>
            <person name="Natvig D.O."/>
            <person name="Powell A.J."/>
            <person name="Tsang A."/>
            <person name="Grigoriev I.V."/>
        </authorList>
    </citation>
    <scope>NUCLEOTIDE SEQUENCE [LARGE SCALE GENOMIC DNA]</scope>
    <source>
        <strain evidence="2 3">CBS 494.80</strain>
    </source>
</reference>
<feature type="transmembrane region" description="Helical" evidence="1">
    <location>
        <begin position="68"/>
        <end position="87"/>
    </location>
</feature>
<name>A0ABR4CAA4_9HELO</name>
<organism evidence="2 3">
    <name type="scientific">Oculimacula yallundae</name>
    <dbReference type="NCBI Taxonomy" id="86028"/>
    <lineage>
        <taxon>Eukaryota</taxon>
        <taxon>Fungi</taxon>
        <taxon>Dikarya</taxon>
        <taxon>Ascomycota</taxon>
        <taxon>Pezizomycotina</taxon>
        <taxon>Leotiomycetes</taxon>
        <taxon>Helotiales</taxon>
        <taxon>Ploettnerulaceae</taxon>
        <taxon>Oculimacula</taxon>
    </lineage>
</organism>
<dbReference type="Proteomes" id="UP001595075">
    <property type="component" value="Unassembled WGS sequence"/>
</dbReference>
<accession>A0ABR4CAA4</accession>
<keyword evidence="3" id="KW-1185">Reference proteome</keyword>
<protein>
    <submittedName>
        <fullName evidence="2">Uncharacterized protein</fullName>
    </submittedName>
</protein>
<keyword evidence="1" id="KW-0812">Transmembrane</keyword>
<dbReference type="EMBL" id="JAZHXI010000011">
    <property type="protein sequence ID" value="KAL2066452.1"/>
    <property type="molecule type" value="Genomic_DNA"/>
</dbReference>
<keyword evidence="1" id="KW-0472">Membrane</keyword>